<evidence type="ECO:0000313" key="1">
    <source>
        <dbReference type="EMBL" id="GAA5154233.1"/>
    </source>
</evidence>
<organism evidence="1 2">
    <name type="scientific">Nocardioides marinquilinus</name>
    <dbReference type="NCBI Taxonomy" id="1210400"/>
    <lineage>
        <taxon>Bacteria</taxon>
        <taxon>Bacillati</taxon>
        <taxon>Actinomycetota</taxon>
        <taxon>Actinomycetes</taxon>
        <taxon>Propionibacteriales</taxon>
        <taxon>Nocardioidaceae</taxon>
        <taxon>Nocardioides</taxon>
    </lineage>
</organism>
<gene>
    <name evidence="1" type="ORF">GCM10023340_37450</name>
</gene>
<reference evidence="2" key="1">
    <citation type="journal article" date="2019" name="Int. J. Syst. Evol. Microbiol.">
        <title>The Global Catalogue of Microorganisms (GCM) 10K type strain sequencing project: providing services to taxonomists for standard genome sequencing and annotation.</title>
        <authorList>
            <consortium name="The Broad Institute Genomics Platform"/>
            <consortium name="The Broad Institute Genome Sequencing Center for Infectious Disease"/>
            <person name="Wu L."/>
            <person name="Ma J."/>
        </authorList>
    </citation>
    <scope>NUCLEOTIDE SEQUENCE [LARGE SCALE GENOMIC DNA]</scope>
    <source>
        <strain evidence="2">JCM 18459</strain>
    </source>
</reference>
<proteinExistence type="predicted"/>
<dbReference type="InterPro" id="IPR019646">
    <property type="entry name" value="Aminoglyc_AdlTrfase"/>
</dbReference>
<dbReference type="EMBL" id="BAABKG010000005">
    <property type="protein sequence ID" value="GAA5154233.1"/>
    <property type="molecule type" value="Genomic_DNA"/>
</dbReference>
<accession>A0ABP9Q1A0</accession>
<protein>
    <recommendedName>
        <fullName evidence="3">Amino acid transporter</fullName>
    </recommendedName>
</protein>
<evidence type="ECO:0000313" key="2">
    <source>
        <dbReference type="Proteomes" id="UP001500221"/>
    </source>
</evidence>
<dbReference type="Proteomes" id="UP001500221">
    <property type="component" value="Unassembled WGS sequence"/>
</dbReference>
<dbReference type="Gene3D" id="3.30.460.40">
    <property type="match status" value="1"/>
</dbReference>
<dbReference type="Pfam" id="PF10706">
    <property type="entry name" value="Aminoglyc_resit"/>
    <property type="match status" value="1"/>
</dbReference>
<keyword evidence="2" id="KW-1185">Reference proteome</keyword>
<name>A0ABP9Q1A0_9ACTN</name>
<evidence type="ECO:0008006" key="3">
    <source>
        <dbReference type="Google" id="ProtNLM"/>
    </source>
</evidence>
<dbReference type="RefSeq" id="WP_345462271.1">
    <property type="nucleotide sequence ID" value="NZ_BAABKG010000005.1"/>
</dbReference>
<sequence length="207" mass="23845">MPNEFRDDEEFFRWYGDWAPLTPATVGEVMAGFDRPWWVVGGWSVEAATGVSRAHDDLDVSLLARDVPAFAAFLGERWTAWNNAGGVLRPLRPEWPPVEPDSQLWVRRDSRSPWVLDVPITPDRDGLWTNKRLPEHVAPVEEVTWVAADGVRYLRPEVAVMMKARLDRPKDRADLDAVLPVLDDDRRAWLFDTVERAHPGHPWLRHR</sequence>
<comment type="caution">
    <text evidence="1">The sequence shown here is derived from an EMBL/GenBank/DDBJ whole genome shotgun (WGS) entry which is preliminary data.</text>
</comment>